<dbReference type="InterPro" id="IPR006311">
    <property type="entry name" value="TAT_signal"/>
</dbReference>
<keyword evidence="3" id="KW-1185">Reference proteome</keyword>
<reference evidence="2" key="2">
    <citation type="submission" date="2020-09" db="EMBL/GenBank/DDBJ databases">
        <authorList>
            <person name="Sun Q."/>
            <person name="Ohkuma M."/>
        </authorList>
    </citation>
    <scope>NUCLEOTIDE SEQUENCE</scope>
    <source>
        <strain evidence="2">JCM 4477</strain>
    </source>
</reference>
<dbReference type="AlphaFoldDB" id="A0A919EBS0"/>
<dbReference type="PROSITE" id="PS51318">
    <property type="entry name" value="TAT"/>
    <property type="match status" value="1"/>
</dbReference>
<protein>
    <recommendedName>
        <fullName evidence="4">Peptidase inhibitor family I36</fullName>
    </recommendedName>
</protein>
<dbReference type="InterPro" id="IPR011024">
    <property type="entry name" value="G_crystallin-like"/>
</dbReference>
<sequence>MHLTRRKIRAFSAVAALAGAIGLGTAHAPGAMASAADCPDKKFCLWEHAAYQGAIAYSSNPQPDLHGFNDKATSFWNRTDGWITVYDETNYRKVCWEIPPGGYSAQGGRDYIPDAWVNTAFNDMASSFKPGRCVEDGVMLRWTFA</sequence>
<dbReference type="Proteomes" id="UP000630718">
    <property type="component" value="Unassembled WGS sequence"/>
</dbReference>
<feature type="signal peptide" evidence="1">
    <location>
        <begin position="1"/>
        <end position="28"/>
    </location>
</feature>
<accession>A0A919EBS0</accession>
<keyword evidence="1" id="KW-0732">Signal</keyword>
<comment type="caution">
    <text evidence="2">The sequence shown here is derived from an EMBL/GenBank/DDBJ whole genome shotgun (WGS) entry which is preliminary data.</text>
</comment>
<dbReference type="Gene3D" id="2.60.20.10">
    <property type="entry name" value="Crystallins"/>
    <property type="match status" value="1"/>
</dbReference>
<dbReference type="RefSeq" id="WP_190208501.1">
    <property type="nucleotide sequence ID" value="NZ_BNBI01000024.1"/>
</dbReference>
<dbReference type="Pfam" id="PF03995">
    <property type="entry name" value="Inhibitor_I36"/>
    <property type="match status" value="1"/>
</dbReference>
<evidence type="ECO:0000256" key="1">
    <source>
        <dbReference type="SAM" id="SignalP"/>
    </source>
</evidence>
<reference evidence="2" key="1">
    <citation type="journal article" date="2014" name="Int. J. Syst. Evol. Microbiol.">
        <title>Complete genome sequence of Corynebacterium casei LMG S-19264T (=DSM 44701T), isolated from a smear-ripened cheese.</title>
        <authorList>
            <consortium name="US DOE Joint Genome Institute (JGI-PGF)"/>
            <person name="Walter F."/>
            <person name="Albersmeier A."/>
            <person name="Kalinowski J."/>
            <person name="Ruckert C."/>
        </authorList>
    </citation>
    <scope>NUCLEOTIDE SEQUENCE</scope>
    <source>
        <strain evidence="2">JCM 4477</strain>
    </source>
</reference>
<proteinExistence type="predicted"/>
<gene>
    <name evidence="2" type="ORF">GCM10018772_69990</name>
</gene>
<dbReference type="SUPFAM" id="SSF49695">
    <property type="entry name" value="gamma-Crystallin-like"/>
    <property type="match status" value="1"/>
</dbReference>
<name>A0A919EBS0_9ACTN</name>
<evidence type="ECO:0008006" key="4">
    <source>
        <dbReference type="Google" id="ProtNLM"/>
    </source>
</evidence>
<organism evidence="2 3">
    <name type="scientific">Streptomyces fumanus</name>
    <dbReference type="NCBI Taxonomy" id="67302"/>
    <lineage>
        <taxon>Bacteria</taxon>
        <taxon>Bacillati</taxon>
        <taxon>Actinomycetota</taxon>
        <taxon>Actinomycetes</taxon>
        <taxon>Kitasatosporales</taxon>
        <taxon>Streptomycetaceae</taxon>
        <taxon>Streptomyces</taxon>
    </lineage>
</organism>
<dbReference type="EMBL" id="BNBI01000024">
    <property type="protein sequence ID" value="GHF34345.1"/>
    <property type="molecule type" value="Genomic_DNA"/>
</dbReference>
<evidence type="ECO:0000313" key="3">
    <source>
        <dbReference type="Proteomes" id="UP000630718"/>
    </source>
</evidence>
<evidence type="ECO:0000313" key="2">
    <source>
        <dbReference type="EMBL" id="GHF34345.1"/>
    </source>
</evidence>
<feature type="chain" id="PRO_5038689492" description="Peptidase inhibitor family I36" evidence="1">
    <location>
        <begin position="29"/>
        <end position="145"/>
    </location>
</feature>